<dbReference type="SUPFAM" id="SSF57959">
    <property type="entry name" value="Leucine zipper domain"/>
    <property type="match status" value="1"/>
</dbReference>
<feature type="coiled-coil region" evidence="4">
    <location>
        <begin position="113"/>
        <end position="140"/>
    </location>
</feature>
<keyword evidence="1" id="KW-0805">Transcription regulation</keyword>
<dbReference type="Pfam" id="PF03131">
    <property type="entry name" value="bZIP_Maf"/>
    <property type="match status" value="1"/>
</dbReference>
<dbReference type="AlphaFoldDB" id="A0ABD3WNL3"/>
<dbReference type="PROSITE" id="PS00036">
    <property type="entry name" value="BZIP_BASIC"/>
    <property type="match status" value="1"/>
</dbReference>
<feature type="domain" description="BZIP" evidence="6">
    <location>
        <begin position="81"/>
        <end position="144"/>
    </location>
</feature>
<keyword evidence="3" id="KW-0804">Transcription</keyword>
<dbReference type="PANTHER" id="PTHR23351">
    <property type="entry name" value="FOS TRANSCRIPTION FACTOR-RELATED"/>
    <property type="match status" value="1"/>
</dbReference>
<sequence>MELHDLDELSPLNSMSGLEMELDPRLKQAYREAEVNNSIMPILKEEIRLRILSRRCKAGLGEICLQENKPNIKKQLTPEELMKKQRRRQQNREAAQRCRKKKKMQEGSVVEGFSEALLEQKKLQQEIESLTREKIELLNCLHTHVCASTPSFKEETTPVSIHPSTGSNDQILMDESVFTNSPGLMDSEPSFSLQGFINQATQSETDTCTAQYGDSSSYHQHQHLYTGDYLKHSENDTTDSVPFQTQNFSVEAEIALLTSMGIMSPLVPISPDFTLGRRSISDHLENSPDNNIFQFH</sequence>
<dbReference type="Proteomes" id="UP001634394">
    <property type="component" value="Unassembled WGS sequence"/>
</dbReference>
<proteinExistence type="predicted"/>
<dbReference type="PANTHER" id="PTHR23351:SF24">
    <property type="entry name" value="ACTIVATING TRANSCRIPTION FACTOR 3-RELATED"/>
    <property type="match status" value="1"/>
</dbReference>
<evidence type="ECO:0000256" key="5">
    <source>
        <dbReference type="SAM" id="MobiDB-lite"/>
    </source>
</evidence>
<evidence type="ECO:0000313" key="8">
    <source>
        <dbReference type="Proteomes" id="UP001634394"/>
    </source>
</evidence>
<dbReference type="Gene3D" id="1.20.5.170">
    <property type="match status" value="1"/>
</dbReference>
<dbReference type="SMART" id="SM00338">
    <property type="entry name" value="BRLZ"/>
    <property type="match status" value="1"/>
</dbReference>
<dbReference type="EMBL" id="JBJQND010000006">
    <property type="protein sequence ID" value="KAL3874328.1"/>
    <property type="molecule type" value="Genomic_DNA"/>
</dbReference>
<dbReference type="GO" id="GO:0003677">
    <property type="term" value="F:DNA binding"/>
    <property type="evidence" value="ECO:0007669"/>
    <property type="project" value="UniProtKB-KW"/>
</dbReference>
<evidence type="ECO:0000256" key="1">
    <source>
        <dbReference type="ARBA" id="ARBA00023015"/>
    </source>
</evidence>
<evidence type="ECO:0000256" key="2">
    <source>
        <dbReference type="ARBA" id="ARBA00023125"/>
    </source>
</evidence>
<name>A0ABD3WNL3_SINWO</name>
<evidence type="ECO:0000256" key="3">
    <source>
        <dbReference type="ARBA" id="ARBA00023163"/>
    </source>
</evidence>
<reference evidence="7 8" key="1">
    <citation type="submission" date="2024-11" db="EMBL/GenBank/DDBJ databases">
        <title>Chromosome-level genome assembly of the freshwater bivalve Anodonta woodiana.</title>
        <authorList>
            <person name="Chen X."/>
        </authorList>
    </citation>
    <scope>NUCLEOTIDE SEQUENCE [LARGE SCALE GENOMIC DNA]</scope>
    <source>
        <strain evidence="7">MN2024</strain>
        <tissue evidence="7">Gills</tissue>
    </source>
</reference>
<keyword evidence="4" id="KW-0175">Coiled coil</keyword>
<evidence type="ECO:0000313" key="7">
    <source>
        <dbReference type="EMBL" id="KAL3874328.1"/>
    </source>
</evidence>
<dbReference type="InterPro" id="IPR000837">
    <property type="entry name" value="AP-1"/>
</dbReference>
<dbReference type="InterPro" id="IPR004826">
    <property type="entry name" value="bZIP_Maf"/>
</dbReference>
<organism evidence="7 8">
    <name type="scientific">Sinanodonta woodiana</name>
    <name type="common">Chinese pond mussel</name>
    <name type="synonym">Anodonta woodiana</name>
    <dbReference type="NCBI Taxonomy" id="1069815"/>
    <lineage>
        <taxon>Eukaryota</taxon>
        <taxon>Metazoa</taxon>
        <taxon>Spiralia</taxon>
        <taxon>Lophotrochozoa</taxon>
        <taxon>Mollusca</taxon>
        <taxon>Bivalvia</taxon>
        <taxon>Autobranchia</taxon>
        <taxon>Heteroconchia</taxon>
        <taxon>Palaeoheterodonta</taxon>
        <taxon>Unionida</taxon>
        <taxon>Unionoidea</taxon>
        <taxon>Unionidae</taxon>
        <taxon>Unioninae</taxon>
        <taxon>Sinanodonta</taxon>
    </lineage>
</organism>
<keyword evidence="2" id="KW-0238">DNA-binding</keyword>
<feature type="region of interest" description="Disordered" evidence="5">
    <location>
        <begin position="82"/>
        <end position="103"/>
    </location>
</feature>
<keyword evidence="8" id="KW-1185">Reference proteome</keyword>
<evidence type="ECO:0000259" key="6">
    <source>
        <dbReference type="PROSITE" id="PS50217"/>
    </source>
</evidence>
<evidence type="ECO:0000256" key="4">
    <source>
        <dbReference type="SAM" id="Coils"/>
    </source>
</evidence>
<comment type="caution">
    <text evidence="7">The sequence shown here is derived from an EMBL/GenBank/DDBJ whole genome shotgun (WGS) entry which is preliminary data.</text>
</comment>
<accession>A0ABD3WNL3</accession>
<protein>
    <recommendedName>
        <fullName evidence="6">BZIP domain-containing protein</fullName>
    </recommendedName>
</protein>
<dbReference type="CDD" id="cd14692">
    <property type="entry name" value="bZIP_ATF4"/>
    <property type="match status" value="1"/>
</dbReference>
<dbReference type="InterPro" id="IPR046347">
    <property type="entry name" value="bZIP_sf"/>
</dbReference>
<dbReference type="PROSITE" id="PS50217">
    <property type="entry name" value="BZIP"/>
    <property type="match status" value="1"/>
</dbReference>
<dbReference type="InterPro" id="IPR004827">
    <property type="entry name" value="bZIP"/>
</dbReference>
<gene>
    <name evidence="7" type="ORF">ACJMK2_037358</name>
</gene>